<organism evidence="1">
    <name type="scientific">Rhizophora mucronata</name>
    <name type="common">Asiatic mangrove</name>
    <dbReference type="NCBI Taxonomy" id="61149"/>
    <lineage>
        <taxon>Eukaryota</taxon>
        <taxon>Viridiplantae</taxon>
        <taxon>Streptophyta</taxon>
        <taxon>Embryophyta</taxon>
        <taxon>Tracheophyta</taxon>
        <taxon>Spermatophyta</taxon>
        <taxon>Magnoliopsida</taxon>
        <taxon>eudicotyledons</taxon>
        <taxon>Gunneridae</taxon>
        <taxon>Pentapetalae</taxon>
        <taxon>rosids</taxon>
        <taxon>fabids</taxon>
        <taxon>Malpighiales</taxon>
        <taxon>Rhizophoraceae</taxon>
        <taxon>Rhizophora</taxon>
    </lineage>
</organism>
<name>A0A2P2M1L5_RHIMU</name>
<evidence type="ECO:0000313" key="1">
    <source>
        <dbReference type="EMBL" id="MBX24119.1"/>
    </source>
</evidence>
<protein>
    <submittedName>
        <fullName evidence="1">Uncharacterized protein MANES_16G053000</fullName>
    </submittedName>
</protein>
<reference evidence="1" key="1">
    <citation type="submission" date="2018-02" db="EMBL/GenBank/DDBJ databases">
        <title>Rhizophora mucronata_Transcriptome.</title>
        <authorList>
            <person name="Meera S.P."/>
            <person name="Sreeshan A."/>
            <person name="Augustine A."/>
        </authorList>
    </citation>
    <scope>NUCLEOTIDE SEQUENCE</scope>
    <source>
        <tissue evidence="1">Leaf</tissue>
    </source>
</reference>
<proteinExistence type="predicted"/>
<sequence>MFKLFWVLLMFIFLFLNPLQLVYFFFFASSILFVIDVYCNATQGTR</sequence>
<dbReference type="AlphaFoldDB" id="A0A2P2M1L5"/>
<dbReference type="EMBL" id="GGEC01043635">
    <property type="protein sequence ID" value="MBX24119.1"/>
    <property type="molecule type" value="Transcribed_RNA"/>
</dbReference>
<accession>A0A2P2M1L5</accession>